<dbReference type="Pfam" id="PF13927">
    <property type="entry name" value="Ig_3"/>
    <property type="match status" value="2"/>
</dbReference>
<feature type="transmembrane region" description="Helical" evidence="6">
    <location>
        <begin position="499"/>
        <end position="524"/>
    </location>
</feature>
<evidence type="ECO:0000256" key="1">
    <source>
        <dbReference type="ARBA" id="ARBA00022729"/>
    </source>
</evidence>
<dbReference type="InterPro" id="IPR013106">
    <property type="entry name" value="Ig_V-set"/>
</dbReference>
<keyword evidence="9" id="KW-1185">Reference proteome</keyword>
<evidence type="ECO:0000256" key="5">
    <source>
        <dbReference type="SAM" id="MobiDB-lite"/>
    </source>
</evidence>
<dbReference type="InterPro" id="IPR003598">
    <property type="entry name" value="Ig_sub2"/>
</dbReference>
<feature type="domain" description="Ig-like" evidence="7">
    <location>
        <begin position="400"/>
        <end position="488"/>
    </location>
</feature>
<evidence type="ECO:0000313" key="8">
    <source>
        <dbReference type="EMBL" id="PWA20685.1"/>
    </source>
</evidence>
<keyword evidence="2" id="KW-1015">Disulfide bond</keyword>
<dbReference type="InterPro" id="IPR052598">
    <property type="entry name" value="IgSF_CEA-related"/>
</dbReference>
<dbReference type="SMART" id="SM00408">
    <property type="entry name" value="IGc2"/>
    <property type="match status" value="2"/>
</dbReference>
<feature type="compositionally biased region" description="Low complexity" evidence="5">
    <location>
        <begin position="1075"/>
        <end position="1084"/>
    </location>
</feature>
<feature type="compositionally biased region" description="Basic and acidic residues" evidence="5">
    <location>
        <begin position="794"/>
        <end position="811"/>
    </location>
</feature>
<dbReference type="SUPFAM" id="SSF48726">
    <property type="entry name" value="Immunoglobulin"/>
    <property type="match status" value="3"/>
</dbReference>
<keyword evidence="1" id="KW-0732">Signal</keyword>
<protein>
    <recommendedName>
        <fullName evidence="7">Ig-like domain-containing protein</fullName>
    </recommendedName>
</protein>
<accession>A0A315VCM2</accession>
<sequence length="1186" mass="130688">MYGTSGEGEEGTVHPENWVNRVKLNQLETRWSSEMLVTYLSGFASGSSSSSDSDLLITLWKILYQKNSTGDRIRKNKVQPGCSDRHKTFPTCWVMAALSCSQMKLGSVPHASWQISKETRSQRHFGPIMSSFRLPCPRYHGNLFPEILLDLSCENQLGAWDYVDRLLIQDTGLTDEMKHWLSLGLSLAVLISAKVLAQNPVPINFVPALVQVQTGSEIVFTVKVDAAVFSMSWSYQNGATLALWTQSSISDNGVPQFQGRLTISATQLRIRAAQLNDAGFYTVDVAPTPSTNLVKNTQSVELRVFDPVGGVSLTVPSVAVEEKNVSLSCTWISGTEVTAQWTKDGTAITPDSRITISGGFLVINPTRRDDAGQYSCTASNNVSAQTSTKSLTVYYGPDTPVLTVDSPKKCVGGGDVLVGQVVRLTCTSTSLPSATFSWERDGRPISSGAPDTGVLSLQTFSTNESGRYVCTATNGITRGTSTQSYNLAVVDVCFDGGEVAGIVIGGFLGLLIIVLLILFLVVLVRRRREQEQWRNVVFAPKTDPIQRPLPPDPQTNGVWNLDQGLQPPLHQTNRQASQPERLITNNLETQASPQERTLNRQRNFDVQQNNSRTGTNQLPQNLTSYPNDSFDNPAFTHMDSQNVNTAPNMQQQQNPNVLIQAIPGQGSNQPPAVQVSLNAPPNSNNLSNNAHIPTINVNLNSYPGNGQQAPQESSSPPRNQDLNGVPQTQNNFRDTSRLNAETQGRSNPSNHRLNGHVNPNFQDEAGLIPTGYTHFNNNMTSQPNENTETFQQEPEPRRRPDRESRQHESTPRSRQRRFPWDFLRGTPAYPSGIPQRAQTQPEADSDYSAEYTVHPPIREGRTLNRLLPQSQADTRRRTPPRRDPPSEDSQTQTYHAADHPPNANNVTLPERSHHTQRNPRADRERSQRDIRGSQTALRQETIHSNNPQASPLMSQQATVGHAAVSREPTAQQGVTTPQGIDTRALADPNHLQQPHTAQQNIVAPAQTRRGQTQPVMHGAIQPRQGGADPFPVPPAQHNPSNLTQTAVRAHTERAQVFKNRREQTPEALIHSGTVQTQTPAAGGQQPPPAPPPIPLAQFQALPKTHNQHKSPTRVPQPLRQNMPATQRQHGAPHHTTMMPRNHHHHPGHVQAGAHRHGHVHAHNHRHPANVAAWQHLEALAICSTLK</sequence>
<dbReference type="InterPro" id="IPR013783">
    <property type="entry name" value="Ig-like_fold"/>
</dbReference>
<gene>
    <name evidence="8" type="ORF">CCH79_00011552</name>
</gene>
<keyword evidence="6" id="KW-0812">Transmembrane</keyword>
<dbReference type="PANTHER" id="PTHR44337">
    <property type="entry name" value="CARCINOEMBRYONIC ANTIGEN-RELATED CELL ADHESION MOLECULE 8"/>
    <property type="match status" value="1"/>
</dbReference>
<evidence type="ECO:0000256" key="3">
    <source>
        <dbReference type="ARBA" id="ARBA00023180"/>
    </source>
</evidence>
<keyword evidence="6" id="KW-1133">Transmembrane helix</keyword>
<dbReference type="Pfam" id="PF07686">
    <property type="entry name" value="V-set"/>
    <property type="match status" value="1"/>
</dbReference>
<feature type="compositionally biased region" description="Polar residues" evidence="5">
    <location>
        <begin position="695"/>
        <end position="761"/>
    </location>
</feature>
<feature type="compositionally biased region" description="Polar residues" evidence="5">
    <location>
        <begin position="569"/>
        <end position="624"/>
    </location>
</feature>
<feature type="compositionally biased region" description="Basic and acidic residues" evidence="5">
    <location>
        <begin position="919"/>
        <end position="931"/>
    </location>
</feature>
<evidence type="ECO:0000256" key="2">
    <source>
        <dbReference type="ARBA" id="ARBA00023157"/>
    </source>
</evidence>
<feature type="non-terminal residue" evidence="8">
    <location>
        <position position="1186"/>
    </location>
</feature>
<keyword evidence="3" id="KW-0325">Glycoprotein</keyword>
<evidence type="ECO:0000313" key="9">
    <source>
        <dbReference type="Proteomes" id="UP000250572"/>
    </source>
</evidence>
<dbReference type="Proteomes" id="UP000250572">
    <property type="component" value="Unassembled WGS sequence"/>
</dbReference>
<dbReference type="InterPro" id="IPR003599">
    <property type="entry name" value="Ig_sub"/>
</dbReference>
<keyword evidence="4" id="KW-0393">Immunoglobulin domain</keyword>
<proteinExistence type="predicted"/>
<name>A0A315VCM2_GAMAF</name>
<dbReference type="STRING" id="33528.ENSGAFP00000014574"/>
<evidence type="ECO:0000256" key="6">
    <source>
        <dbReference type="SAM" id="Phobius"/>
    </source>
</evidence>
<organism evidence="8 9">
    <name type="scientific">Gambusia affinis</name>
    <name type="common">Western mosquitofish</name>
    <name type="synonym">Heterandria affinis</name>
    <dbReference type="NCBI Taxonomy" id="33528"/>
    <lineage>
        <taxon>Eukaryota</taxon>
        <taxon>Metazoa</taxon>
        <taxon>Chordata</taxon>
        <taxon>Craniata</taxon>
        <taxon>Vertebrata</taxon>
        <taxon>Euteleostomi</taxon>
        <taxon>Actinopterygii</taxon>
        <taxon>Neopterygii</taxon>
        <taxon>Teleostei</taxon>
        <taxon>Neoteleostei</taxon>
        <taxon>Acanthomorphata</taxon>
        <taxon>Ovalentaria</taxon>
        <taxon>Atherinomorphae</taxon>
        <taxon>Cyprinodontiformes</taxon>
        <taxon>Poeciliidae</taxon>
        <taxon>Poeciliinae</taxon>
        <taxon>Gambusia</taxon>
    </lineage>
</organism>
<feature type="compositionally biased region" description="Polar residues" evidence="5">
    <location>
        <begin position="932"/>
        <end position="958"/>
    </location>
</feature>
<dbReference type="InterPro" id="IPR036179">
    <property type="entry name" value="Ig-like_dom_sf"/>
</dbReference>
<feature type="region of interest" description="Disordered" evidence="5">
    <location>
        <begin position="661"/>
        <end position="975"/>
    </location>
</feature>
<dbReference type="AlphaFoldDB" id="A0A315VCM2"/>
<comment type="caution">
    <text evidence="8">The sequence shown here is derived from an EMBL/GenBank/DDBJ whole genome shotgun (WGS) entry which is preliminary data.</text>
</comment>
<dbReference type="PANTHER" id="PTHR44337:SF22">
    <property type="entry name" value="HEPACAM FAMILY MEMBER 2-LIKE"/>
    <property type="match status" value="1"/>
</dbReference>
<evidence type="ECO:0000256" key="4">
    <source>
        <dbReference type="ARBA" id="ARBA00023319"/>
    </source>
</evidence>
<feature type="region of interest" description="Disordered" evidence="5">
    <location>
        <begin position="1074"/>
        <end position="1093"/>
    </location>
</feature>
<dbReference type="Gene3D" id="2.60.40.10">
    <property type="entry name" value="Immunoglobulins"/>
    <property type="match status" value="3"/>
</dbReference>
<feature type="compositionally biased region" description="Basic and acidic residues" evidence="5">
    <location>
        <begin position="873"/>
        <end position="885"/>
    </location>
</feature>
<keyword evidence="6" id="KW-0472">Membrane</keyword>
<dbReference type="CDD" id="cd00096">
    <property type="entry name" value="Ig"/>
    <property type="match status" value="1"/>
</dbReference>
<feature type="compositionally biased region" description="Polar residues" evidence="5">
    <location>
        <begin position="773"/>
        <end position="790"/>
    </location>
</feature>
<reference evidence="8 9" key="1">
    <citation type="journal article" date="2018" name="G3 (Bethesda)">
        <title>A High-Quality Reference Genome for the Invasive Mosquitofish Gambusia affinis Using a Chicago Library.</title>
        <authorList>
            <person name="Hoffberg S.L."/>
            <person name="Troendle N.J."/>
            <person name="Glenn T.C."/>
            <person name="Mahmud O."/>
            <person name="Louha S."/>
            <person name="Chalopin D."/>
            <person name="Bennetzen J.L."/>
            <person name="Mauricio R."/>
        </authorList>
    </citation>
    <scope>NUCLEOTIDE SEQUENCE [LARGE SCALE GENOMIC DNA]</scope>
    <source>
        <strain evidence="8">NE01/NJP1002.9</strain>
        <tissue evidence="8">Muscle</tissue>
    </source>
</reference>
<feature type="compositionally biased region" description="Low complexity" evidence="5">
    <location>
        <begin position="677"/>
        <end position="690"/>
    </location>
</feature>
<feature type="region of interest" description="Disordered" evidence="5">
    <location>
        <begin position="542"/>
        <end position="624"/>
    </location>
</feature>
<dbReference type="InterPro" id="IPR007110">
    <property type="entry name" value="Ig-like_dom"/>
</dbReference>
<dbReference type="EMBL" id="NHOQ01001935">
    <property type="protein sequence ID" value="PWA20685.1"/>
    <property type="molecule type" value="Genomic_DNA"/>
</dbReference>
<feature type="domain" description="Ig-like" evidence="7">
    <location>
        <begin position="307"/>
        <end position="392"/>
    </location>
</feature>
<dbReference type="SMART" id="SM00409">
    <property type="entry name" value="IG"/>
    <property type="match status" value="3"/>
</dbReference>
<evidence type="ECO:0000259" key="7">
    <source>
        <dbReference type="PROSITE" id="PS50835"/>
    </source>
</evidence>
<dbReference type="PROSITE" id="PS50835">
    <property type="entry name" value="IG_LIKE"/>
    <property type="match status" value="2"/>
</dbReference>